<dbReference type="EMBL" id="BGZK01001521">
    <property type="protein sequence ID" value="GBP81633.1"/>
    <property type="molecule type" value="Genomic_DNA"/>
</dbReference>
<dbReference type="AlphaFoldDB" id="A0A4C1Z3A3"/>
<name>A0A4C1Z3A3_EUMVA</name>
<dbReference type="Proteomes" id="UP000299102">
    <property type="component" value="Unassembled WGS sequence"/>
</dbReference>
<evidence type="ECO:0000313" key="3">
    <source>
        <dbReference type="Proteomes" id="UP000299102"/>
    </source>
</evidence>
<feature type="compositionally biased region" description="Polar residues" evidence="1">
    <location>
        <begin position="1"/>
        <end position="10"/>
    </location>
</feature>
<organism evidence="2 3">
    <name type="scientific">Eumeta variegata</name>
    <name type="common">Bagworm moth</name>
    <name type="synonym">Eumeta japonica</name>
    <dbReference type="NCBI Taxonomy" id="151549"/>
    <lineage>
        <taxon>Eukaryota</taxon>
        <taxon>Metazoa</taxon>
        <taxon>Ecdysozoa</taxon>
        <taxon>Arthropoda</taxon>
        <taxon>Hexapoda</taxon>
        <taxon>Insecta</taxon>
        <taxon>Pterygota</taxon>
        <taxon>Neoptera</taxon>
        <taxon>Endopterygota</taxon>
        <taxon>Lepidoptera</taxon>
        <taxon>Glossata</taxon>
        <taxon>Ditrysia</taxon>
        <taxon>Tineoidea</taxon>
        <taxon>Psychidae</taxon>
        <taxon>Oiketicinae</taxon>
        <taxon>Eumeta</taxon>
    </lineage>
</organism>
<sequence length="113" mass="12547">MRKAGRNSSMKWDRPPSCGYRSDRWNDEHKSSDQGSCQIAPGHLKSFLFNSVTKVAPIGTTLSVCFSNRGDIRYVTRLGRNDHPSNSGCLHALLRIDIATNPACSVNHGRLFT</sequence>
<reference evidence="2 3" key="1">
    <citation type="journal article" date="2019" name="Commun. Biol.">
        <title>The bagworm genome reveals a unique fibroin gene that provides high tensile strength.</title>
        <authorList>
            <person name="Kono N."/>
            <person name="Nakamura H."/>
            <person name="Ohtoshi R."/>
            <person name="Tomita M."/>
            <person name="Numata K."/>
            <person name="Arakawa K."/>
        </authorList>
    </citation>
    <scope>NUCLEOTIDE SEQUENCE [LARGE SCALE GENOMIC DNA]</scope>
</reference>
<evidence type="ECO:0000256" key="1">
    <source>
        <dbReference type="SAM" id="MobiDB-lite"/>
    </source>
</evidence>
<accession>A0A4C1Z3A3</accession>
<feature type="compositionally biased region" description="Basic and acidic residues" evidence="1">
    <location>
        <begin position="21"/>
        <end position="32"/>
    </location>
</feature>
<protein>
    <submittedName>
        <fullName evidence="2">Uncharacterized protein</fullName>
    </submittedName>
</protein>
<comment type="caution">
    <text evidence="2">The sequence shown here is derived from an EMBL/GenBank/DDBJ whole genome shotgun (WGS) entry which is preliminary data.</text>
</comment>
<gene>
    <name evidence="2" type="ORF">EVAR_74895_1</name>
</gene>
<proteinExistence type="predicted"/>
<evidence type="ECO:0000313" key="2">
    <source>
        <dbReference type="EMBL" id="GBP81633.1"/>
    </source>
</evidence>
<keyword evidence="3" id="KW-1185">Reference proteome</keyword>
<feature type="region of interest" description="Disordered" evidence="1">
    <location>
        <begin position="1"/>
        <end position="36"/>
    </location>
</feature>